<gene>
    <name evidence="1" type="ORF">Pmani_027359</name>
</gene>
<dbReference type="Proteomes" id="UP001292094">
    <property type="component" value="Unassembled WGS sequence"/>
</dbReference>
<protein>
    <submittedName>
        <fullName evidence="1">Uncharacterized protein</fullName>
    </submittedName>
</protein>
<sequence>MIAVSAPTNLTTGLGWMGGWVGGWDASGQYHFSRVEVTAVADRTFCSSNQSTSPNVHGTDCIEKAVRVTSR</sequence>
<accession>A0AAE1TZ58</accession>
<evidence type="ECO:0000313" key="2">
    <source>
        <dbReference type="Proteomes" id="UP001292094"/>
    </source>
</evidence>
<dbReference type="AlphaFoldDB" id="A0AAE1TZ58"/>
<name>A0AAE1TZ58_9EUCA</name>
<proteinExistence type="predicted"/>
<dbReference type="EMBL" id="JAWZYT010003056">
    <property type="protein sequence ID" value="KAK4300440.1"/>
    <property type="molecule type" value="Genomic_DNA"/>
</dbReference>
<comment type="caution">
    <text evidence="1">The sequence shown here is derived from an EMBL/GenBank/DDBJ whole genome shotgun (WGS) entry which is preliminary data.</text>
</comment>
<organism evidence="1 2">
    <name type="scientific">Petrolisthes manimaculis</name>
    <dbReference type="NCBI Taxonomy" id="1843537"/>
    <lineage>
        <taxon>Eukaryota</taxon>
        <taxon>Metazoa</taxon>
        <taxon>Ecdysozoa</taxon>
        <taxon>Arthropoda</taxon>
        <taxon>Crustacea</taxon>
        <taxon>Multicrustacea</taxon>
        <taxon>Malacostraca</taxon>
        <taxon>Eumalacostraca</taxon>
        <taxon>Eucarida</taxon>
        <taxon>Decapoda</taxon>
        <taxon>Pleocyemata</taxon>
        <taxon>Anomura</taxon>
        <taxon>Galatheoidea</taxon>
        <taxon>Porcellanidae</taxon>
        <taxon>Petrolisthes</taxon>
    </lineage>
</organism>
<reference evidence="1" key="1">
    <citation type="submission" date="2023-11" db="EMBL/GenBank/DDBJ databases">
        <title>Genome assemblies of two species of porcelain crab, Petrolisthes cinctipes and Petrolisthes manimaculis (Anomura: Porcellanidae).</title>
        <authorList>
            <person name="Angst P."/>
        </authorList>
    </citation>
    <scope>NUCLEOTIDE SEQUENCE</scope>
    <source>
        <strain evidence="1">PB745_02</strain>
        <tissue evidence="1">Gill</tissue>
    </source>
</reference>
<keyword evidence="2" id="KW-1185">Reference proteome</keyword>
<evidence type="ECO:0000313" key="1">
    <source>
        <dbReference type="EMBL" id="KAK4300440.1"/>
    </source>
</evidence>